<dbReference type="InterPro" id="IPR035418">
    <property type="entry name" value="AraC-bd_2"/>
</dbReference>
<dbReference type="PROSITE" id="PS00041">
    <property type="entry name" value="HTH_ARAC_FAMILY_1"/>
    <property type="match status" value="1"/>
</dbReference>
<keyword evidence="2" id="KW-0238">DNA-binding</keyword>
<reference evidence="5 6" key="1">
    <citation type="submission" date="2018-04" db="EMBL/GenBank/DDBJ databases">
        <title>Genome of Nocardioides gansuensis WSJ-1.</title>
        <authorList>
            <person name="Wu S."/>
            <person name="Wang G."/>
        </authorList>
    </citation>
    <scope>NUCLEOTIDE SEQUENCE [LARGE SCALE GENOMIC DNA]</scope>
    <source>
        <strain evidence="5 6">WSJ-1</strain>
    </source>
</reference>
<dbReference type="Gene3D" id="1.10.10.60">
    <property type="entry name" value="Homeodomain-like"/>
    <property type="match status" value="1"/>
</dbReference>
<dbReference type="GO" id="GO:0043565">
    <property type="term" value="F:sequence-specific DNA binding"/>
    <property type="evidence" value="ECO:0007669"/>
    <property type="project" value="InterPro"/>
</dbReference>
<evidence type="ECO:0000313" key="6">
    <source>
        <dbReference type="Proteomes" id="UP000246018"/>
    </source>
</evidence>
<name>A0A2T8F8R6_9ACTN</name>
<dbReference type="Pfam" id="PF12833">
    <property type="entry name" value="HTH_18"/>
    <property type="match status" value="1"/>
</dbReference>
<organism evidence="5 6">
    <name type="scientific">Nocardioides gansuensis</name>
    <dbReference type="NCBI Taxonomy" id="2138300"/>
    <lineage>
        <taxon>Bacteria</taxon>
        <taxon>Bacillati</taxon>
        <taxon>Actinomycetota</taxon>
        <taxon>Actinomycetes</taxon>
        <taxon>Propionibacteriales</taxon>
        <taxon>Nocardioidaceae</taxon>
        <taxon>Nocardioides</taxon>
    </lineage>
</organism>
<dbReference type="SUPFAM" id="SSF46689">
    <property type="entry name" value="Homeodomain-like"/>
    <property type="match status" value="1"/>
</dbReference>
<dbReference type="InterPro" id="IPR018060">
    <property type="entry name" value="HTH_AraC"/>
</dbReference>
<evidence type="ECO:0000313" key="5">
    <source>
        <dbReference type="EMBL" id="PVG82089.1"/>
    </source>
</evidence>
<dbReference type="InterPro" id="IPR050204">
    <property type="entry name" value="AraC_XylS_family_regulators"/>
</dbReference>
<keyword evidence="3" id="KW-0804">Transcription</keyword>
<dbReference type="InterPro" id="IPR011032">
    <property type="entry name" value="GroES-like_sf"/>
</dbReference>
<gene>
    <name evidence="5" type="ORF">DDE18_15530</name>
</gene>
<dbReference type="InterPro" id="IPR009057">
    <property type="entry name" value="Homeodomain-like_sf"/>
</dbReference>
<keyword evidence="1" id="KW-0805">Transcription regulation</keyword>
<dbReference type="EMBL" id="QDGZ01000006">
    <property type="protein sequence ID" value="PVG82089.1"/>
    <property type="molecule type" value="Genomic_DNA"/>
</dbReference>
<dbReference type="PROSITE" id="PS01124">
    <property type="entry name" value="HTH_ARAC_FAMILY_2"/>
    <property type="match status" value="1"/>
</dbReference>
<comment type="caution">
    <text evidence="5">The sequence shown here is derived from an EMBL/GenBank/DDBJ whole genome shotgun (WGS) entry which is preliminary data.</text>
</comment>
<evidence type="ECO:0000256" key="3">
    <source>
        <dbReference type="ARBA" id="ARBA00023163"/>
    </source>
</evidence>
<dbReference type="SMART" id="SM00342">
    <property type="entry name" value="HTH_ARAC"/>
    <property type="match status" value="1"/>
</dbReference>
<dbReference type="InterPro" id="IPR018062">
    <property type="entry name" value="HTH_AraC-typ_CS"/>
</dbReference>
<dbReference type="PANTHER" id="PTHR46796">
    <property type="entry name" value="HTH-TYPE TRANSCRIPTIONAL ACTIVATOR RHAS-RELATED"/>
    <property type="match status" value="1"/>
</dbReference>
<evidence type="ECO:0000256" key="1">
    <source>
        <dbReference type="ARBA" id="ARBA00023015"/>
    </source>
</evidence>
<evidence type="ECO:0000256" key="2">
    <source>
        <dbReference type="ARBA" id="ARBA00023125"/>
    </source>
</evidence>
<proteinExistence type="predicted"/>
<dbReference type="GO" id="GO:0003700">
    <property type="term" value="F:DNA-binding transcription factor activity"/>
    <property type="evidence" value="ECO:0007669"/>
    <property type="project" value="InterPro"/>
</dbReference>
<evidence type="ECO:0000259" key="4">
    <source>
        <dbReference type="PROSITE" id="PS01124"/>
    </source>
</evidence>
<dbReference type="OrthoDB" id="9799345at2"/>
<dbReference type="Proteomes" id="UP000246018">
    <property type="component" value="Unassembled WGS sequence"/>
</dbReference>
<feature type="domain" description="HTH araC/xylS-type" evidence="4">
    <location>
        <begin position="342"/>
        <end position="440"/>
    </location>
</feature>
<dbReference type="SUPFAM" id="SSF50129">
    <property type="entry name" value="GroES-like"/>
    <property type="match status" value="1"/>
</dbReference>
<dbReference type="AlphaFoldDB" id="A0A2T8F8R6"/>
<accession>A0A2T8F8R6</accession>
<protein>
    <recommendedName>
        <fullName evidence="4">HTH araC/xylS-type domain-containing protein</fullName>
    </recommendedName>
</protein>
<sequence length="469" mass="50619">MKIRGAVLENSGASRPFADSRPIRVSSLDEPLGDELLVRIEAAGLCHSDLSGVDGNPSSCSSGWCLDGIAGGVDAAPSECHSSESISMRLVSQVCAESAVLEVPREHRSSLAHRRLVEAAPMTVAVSHAIDQAVDPLHQVGDREGLWEQTMRERFCAVGIRLPRDDRGAGKVASADLADLLLTNWDCPPMEGYLTTNTLREEPERDVVVVIAGHGGEEILSYGGTKSAFGPGALVITSSESAGRGSFATQQGVRKRTLLLPRAALMAAESGLKVHRSLALGPDRPLVSIFNAFLDQVWKELPEMTATEAEAARTALVALVAGIVRSEGVCVSDQSALPALRAQLERSIEERLKHGPVRLEDLAAAHRVSTRTIHRAFALTGDNMKSAVRAQRLAAVRQDLLNTNLTIGRIAHRWNYYDASHLGKEFREVFGISAREYRQMYARDAGVDPIDDRPHRAGIVRRDGGVEAS</sequence>
<dbReference type="Pfam" id="PF14525">
    <property type="entry name" value="AraC_binding_2"/>
    <property type="match status" value="1"/>
</dbReference>
<keyword evidence="6" id="KW-1185">Reference proteome</keyword>